<sequence>MKFTWHYGKVTRNNSSKQGEAKAEKDFFMAINESAIHYHRSASGELVSLNTETLYVHQTHIVKLVMTKDSRISTVYQVIHLIEGDPPEIHQGCFFNCQPKVSPLVKLSIKSQCRGSQCSKISSYKWRLYQHFKRNTSFIWQRKHNLRLVTSTPLNSSDIVIKGGSLTGGNMYRLALFITITDGLWGVSAYDFSTAKPPTGGNCSITPPSGISLKTDFILSCSNWESDNTPLSYQFQYRLENGLYNVLYRGVNKNISTSWIPPENSTDNFTVKVIATVTDNFGISASPVSLTVQISPYQNVSTDVITNLLLANDSLFQKFIEIGNLRKAALLANSVLLSVSQETSMNFQERYKVVNYILENISPLEAKTVFDLLQKSSVIDSALPVLEEVPHQSLVSELPSFPFICTPQNFSLSAISSMTSLLWSIAQKRDVADISLTKQSAENLASCLNTVLKAAAVTASEDSKSSFQQQGKLLVKISMKALQKVTDSLLVLTVPDEKTIPFTAGQLSMTLGRYTLQRLSGLEVKAGKGRFILPSKSQLLLSGVNKTSFVDVQVLAELDGFLNCSCSHLTSFGGNLLVEPNPIDFDKVLVEFQQLSETGNIAVIVVIAIMLCDCAYYRKEIRRGRREK</sequence>
<organism evidence="9 10">
    <name type="scientific">Pocillopora meandrina</name>
    <dbReference type="NCBI Taxonomy" id="46732"/>
    <lineage>
        <taxon>Eukaryota</taxon>
        <taxon>Metazoa</taxon>
        <taxon>Cnidaria</taxon>
        <taxon>Anthozoa</taxon>
        <taxon>Hexacorallia</taxon>
        <taxon>Scleractinia</taxon>
        <taxon>Astrocoeniina</taxon>
        <taxon>Pocilloporidae</taxon>
        <taxon>Pocillopora</taxon>
    </lineage>
</organism>
<keyword evidence="4" id="KW-0677">Repeat</keyword>
<dbReference type="InterPro" id="IPR002859">
    <property type="entry name" value="PKD/REJ-like"/>
</dbReference>
<comment type="similarity">
    <text evidence="2">Belongs to the polycystin family.</text>
</comment>
<accession>A0AAU9XWA9</accession>
<evidence type="ECO:0000256" key="2">
    <source>
        <dbReference type="ARBA" id="ARBA00007200"/>
    </source>
</evidence>
<protein>
    <recommendedName>
        <fullName evidence="8">REJ domain-containing protein</fullName>
    </recommendedName>
</protein>
<keyword evidence="5 7" id="KW-1133">Transmembrane helix</keyword>
<dbReference type="AlphaFoldDB" id="A0AAU9XWA9"/>
<gene>
    <name evidence="9" type="ORF">PMEA_00031894</name>
</gene>
<evidence type="ECO:0000256" key="1">
    <source>
        <dbReference type="ARBA" id="ARBA00004370"/>
    </source>
</evidence>
<dbReference type="PANTHER" id="PTHR46730:SF1">
    <property type="entry name" value="PLAT DOMAIN-CONTAINING PROTEIN"/>
    <property type="match status" value="1"/>
</dbReference>
<dbReference type="GO" id="GO:0005261">
    <property type="term" value="F:monoatomic cation channel activity"/>
    <property type="evidence" value="ECO:0007669"/>
    <property type="project" value="TreeGrafter"/>
</dbReference>
<evidence type="ECO:0000259" key="8">
    <source>
        <dbReference type="PROSITE" id="PS51111"/>
    </source>
</evidence>
<dbReference type="GO" id="GO:0005886">
    <property type="term" value="C:plasma membrane"/>
    <property type="evidence" value="ECO:0007669"/>
    <property type="project" value="TreeGrafter"/>
</dbReference>
<keyword evidence="3 7" id="KW-0812">Transmembrane</keyword>
<reference evidence="9 10" key="1">
    <citation type="submission" date="2022-05" db="EMBL/GenBank/DDBJ databases">
        <authorList>
            <consortium name="Genoscope - CEA"/>
            <person name="William W."/>
        </authorList>
    </citation>
    <scope>NUCLEOTIDE SEQUENCE [LARGE SCALE GENOMIC DNA]</scope>
</reference>
<evidence type="ECO:0000256" key="4">
    <source>
        <dbReference type="ARBA" id="ARBA00022737"/>
    </source>
</evidence>
<evidence type="ECO:0000256" key="5">
    <source>
        <dbReference type="ARBA" id="ARBA00022989"/>
    </source>
</evidence>
<comment type="subcellular location">
    <subcellularLocation>
        <location evidence="1">Membrane</location>
    </subcellularLocation>
</comment>
<feature type="domain" description="REJ" evidence="8">
    <location>
        <begin position="1"/>
        <end position="296"/>
    </location>
</feature>
<dbReference type="GO" id="GO:0006816">
    <property type="term" value="P:calcium ion transport"/>
    <property type="evidence" value="ECO:0007669"/>
    <property type="project" value="TreeGrafter"/>
</dbReference>
<evidence type="ECO:0000256" key="7">
    <source>
        <dbReference type="SAM" id="Phobius"/>
    </source>
</evidence>
<evidence type="ECO:0000256" key="3">
    <source>
        <dbReference type="ARBA" id="ARBA00022692"/>
    </source>
</evidence>
<keyword evidence="10" id="KW-1185">Reference proteome</keyword>
<keyword evidence="6 7" id="KW-0472">Membrane</keyword>
<dbReference type="PROSITE" id="PS51111">
    <property type="entry name" value="REJ"/>
    <property type="match status" value="1"/>
</dbReference>
<dbReference type="Proteomes" id="UP001159428">
    <property type="component" value="Unassembled WGS sequence"/>
</dbReference>
<dbReference type="Pfam" id="PF02010">
    <property type="entry name" value="REJ"/>
    <property type="match status" value="1"/>
</dbReference>
<dbReference type="EMBL" id="CALNXJ010000071">
    <property type="protein sequence ID" value="CAH3159358.1"/>
    <property type="molecule type" value="Genomic_DNA"/>
</dbReference>
<proteinExistence type="inferred from homology"/>
<name>A0AAU9XWA9_9CNID</name>
<evidence type="ECO:0000313" key="10">
    <source>
        <dbReference type="Proteomes" id="UP001159428"/>
    </source>
</evidence>
<evidence type="ECO:0000256" key="6">
    <source>
        <dbReference type="ARBA" id="ARBA00023136"/>
    </source>
</evidence>
<comment type="caution">
    <text evidence="9">The sequence shown here is derived from an EMBL/GenBank/DDBJ whole genome shotgun (WGS) entry which is preliminary data.</text>
</comment>
<evidence type="ECO:0000313" key="9">
    <source>
        <dbReference type="EMBL" id="CAH3159358.1"/>
    </source>
</evidence>
<dbReference type="PANTHER" id="PTHR46730">
    <property type="entry name" value="POLYCYSTIN-1"/>
    <property type="match status" value="1"/>
</dbReference>
<feature type="transmembrane region" description="Helical" evidence="7">
    <location>
        <begin position="601"/>
        <end position="618"/>
    </location>
</feature>
<dbReference type="InterPro" id="IPR014010">
    <property type="entry name" value="REJ_dom"/>
</dbReference>